<dbReference type="InterPro" id="IPR046350">
    <property type="entry name" value="Cystatin_sf"/>
</dbReference>
<feature type="region of interest" description="Disordered" evidence="3">
    <location>
        <begin position="30"/>
        <end position="70"/>
    </location>
</feature>
<dbReference type="SUPFAM" id="SSF54403">
    <property type="entry name" value="Cystatin/monellin"/>
    <property type="match status" value="1"/>
</dbReference>
<evidence type="ECO:0000256" key="3">
    <source>
        <dbReference type="SAM" id="MobiDB-lite"/>
    </source>
</evidence>
<comment type="caution">
    <text evidence="6">The sequence shown here is derived from an EMBL/GenBank/DDBJ whole genome shotgun (WGS) entry which is preliminary data.</text>
</comment>
<keyword evidence="4" id="KW-0732">Signal</keyword>
<dbReference type="EMBL" id="BAABME010005724">
    <property type="protein sequence ID" value="GAA0166431.1"/>
    <property type="molecule type" value="Genomic_DNA"/>
</dbReference>
<keyword evidence="1" id="KW-0646">Protease inhibitor</keyword>
<dbReference type="Proteomes" id="UP001454036">
    <property type="component" value="Unassembled WGS sequence"/>
</dbReference>
<proteinExistence type="predicted"/>
<dbReference type="Gene3D" id="3.10.450.10">
    <property type="match status" value="1"/>
</dbReference>
<keyword evidence="7" id="KW-1185">Reference proteome</keyword>
<accession>A0AAV3QTV3</accession>
<gene>
    <name evidence="6" type="ORF">LIER_21585</name>
</gene>
<evidence type="ECO:0000313" key="7">
    <source>
        <dbReference type="Proteomes" id="UP001454036"/>
    </source>
</evidence>
<dbReference type="PANTHER" id="PTHR47364">
    <property type="entry name" value="CYSTEINE PROTEINASE INHIBITOR 5"/>
    <property type="match status" value="1"/>
</dbReference>
<evidence type="ECO:0000256" key="2">
    <source>
        <dbReference type="ARBA" id="ARBA00022704"/>
    </source>
</evidence>
<reference evidence="6 7" key="1">
    <citation type="submission" date="2024-01" db="EMBL/GenBank/DDBJ databases">
        <title>The complete chloroplast genome sequence of Lithospermum erythrorhizon: insights into the phylogenetic relationship among Boraginaceae species and the maternal lineages of purple gromwells.</title>
        <authorList>
            <person name="Okada T."/>
            <person name="Watanabe K."/>
        </authorList>
    </citation>
    <scope>NUCLEOTIDE SEQUENCE [LARGE SCALE GENOMIC DNA]</scope>
</reference>
<feature type="compositionally biased region" description="Basic and acidic residues" evidence="3">
    <location>
        <begin position="43"/>
        <end position="64"/>
    </location>
</feature>
<protein>
    <recommendedName>
        <fullName evidence="5">Cystatin domain-containing protein</fullName>
    </recommendedName>
</protein>
<dbReference type="GO" id="GO:0004869">
    <property type="term" value="F:cysteine-type endopeptidase inhibitor activity"/>
    <property type="evidence" value="ECO:0007669"/>
    <property type="project" value="UniProtKB-KW"/>
</dbReference>
<dbReference type="InterPro" id="IPR000010">
    <property type="entry name" value="Cystatin_dom"/>
</dbReference>
<evidence type="ECO:0000256" key="4">
    <source>
        <dbReference type="SAM" id="SignalP"/>
    </source>
</evidence>
<feature type="chain" id="PRO_5043786070" description="Cystatin domain-containing protein" evidence="4">
    <location>
        <begin position="27"/>
        <end position="150"/>
    </location>
</feature>
<keyword evidence="2" id="KW-0789">Thiol protease inhibitor</keyword>
<dbReference type="PANTHER" id="PTHR47364:SF2">
    <property type="entry name" value="CYSTEINE PROTEINASE INHIBITOR 5"/>
    <property type="match status" value="1"/>
</dbReference>
<sequence>MAITLRTLFFVILNVLIASFSLDVSAEEGGWRDGPGHRGGPGGREDPGHRGGHRGGEDPGHRDGPIGSWRPITDPNAYYITEIGRFAIKEHNTRARSYLEFERVIKGEEQGILETRFKLIIVARNHIDTSRYEVVVLDKPLRVLLEFNQI</sequence>
<evidence type="ECO:0000256" key="1">
    <source>
        <dbReference type="ARBA" id="ARBA00022690"/>
    </source>
</evidence>
<organism evidence="6 7">
    <name type="scientific">Lithospermum erythrorhizon</name>
    <name type="common">Purple gromwell</name>
    <name type="synonym">Lithospermum officinale var. erythrorhizon</name>
    <dbReference type="NCBI Taxonomy" id="34254"/>
    <lineage>
        <taxon>Eukaryota</taxon>
        <taxon>Viridiplantae</taxon>
        <taxon>Streptophyta</taxon>
        <taxon>Embryophyta</taxon>
        <taxon>Tracheophyta</taxon>
        <taxon>Spermatophyta</taxon>
        <taxon>Magnoliopsida</taxon>
        <taxon>eudicotyledons</taxon>
        <taxon>Gunneridae</taxon>
        <taxon>Pentapetalae</taxon>
        <taxon>asterids</taxon>
        <taxon>lamiids</taxon>
        <taxon>Boraginales</taxon>
        <taxon>Boraginaceae</taxon>
        <taxon>Boraginoideae</taxon>
        <taxon>Lithospermeae</taxon>
        <taxon>Lithospermum</taxon>
    </lineage>
</organism>
<feature type="domain" description="Cystatin" evidence="5">
    <location>
        <begin position="74"/>
        <end position="142"/>
    </location>
</feature>
<evidence type="ECO:0000259" key="5">
    <source>
        <dbReference type="Pfam" id="PF16845"/>
    </source>
</evidence>
<dbReference type="Pfam" id="PF16845">
    <property type="entry name" value="SQAPI"/>
    <property type="match status" value="1"/>
</dbReference>
<dbReference type="AlphaFoldDB" id="A0AAV3QTV3"/>
<name>A0AAV3QTV3_LITER</name>
<evidence type="ECO:0000313" key="6">
    <source>
        <dbReference type="EMBL" id="GAA0166431.1"/>
    </source>
</evidence>
<feature type="signal peptide" evidence="4">
    <location>
        <begin position="1"/>
        <end position="26"/>
    </location>
</feature>